<dbReference type="Gene3D" id="3.20.20.80">
    <property type="entry name" value="Glycosidases"/>
    <property type="match status" value="1"/>
</dbReference>
<dbReference type="AlphaFoldDB" id="A0AAU7D7C1"/>
<dbReference type="InterPro" id="IPR017853">
    <property type="entry name" value="GH"/>
</dbReference>
<dbReference type="RefSeq" id="WP_348267535.1">
    <property type="nucleotide sequence ID" value="NZ_CP121194.1"/>
</dbReference>
<keyword evidence="1" id="KW-0732">Signal</keyword>
<name>A0AAU7D7C1_9BACT</name>
<reference evidence="3" key="1">
    <citation type="submission" date="2023-03" db="EMBL/GenBank/DDBJ databases">
        <title>Edaphobacter sp.</title>
        <authorList>
            <person name="Huber K.J."/>
            <person name="Papendorf J."/>
            <person name="Pilke C."/>
            <person name="Bunk B."/>
            <person name="Sproeer C."/>
            <person name="Pester M."/>
        </authorList>
    </citation>
    <scope>NUCLEOTIDE SEQUENCE</scope>
    <source>
        <strain evidence="2">DSM 109919</strain>
        <strain evidence="3">DSM 109920</strain>
    </source>
</reference>
<evidence type="ECO:0000313" key="2">
    <source>
        <dbReference type="EMBL" id="XBH10028.1"/>
    </source>
</evidence>
<dbReference type="EMBL" id="CP121195">
    <property type="protein sequence ID" value="XBH13465.1"/>
    <property type="molecule type" value="Genomic_DNA"/>
</dbReference>
<feature type="chain" id="PRO_5043288602" description="Glycosyl hydrolase family 79" evidence="1">
    <location>
        <begin position="29"/>
        <end position="532"/>
    </location>
</feature>
<dbReference type="PANTHER" id="PTHR46145:SF4">
    <property type="entry name" value="HEPARANASE"/>
    <property type="match status" value="1"/>
</dbReference>
<dbReference type="EMBL" id="CP121194">
    <property type="protein sequence ID" value="XBH10028.1"/>
    <property type="molecule type" value="Genomic_DNA"/>
</dbReference>
<dbReference type="SUPFAM" id="SSF51445">
    <property type="entry name" value="(Trans)glycosidases"/>
    <property type="match status" value="1"/>
</dbReference>
<dbReference type="PANTHER" id="PTHR46145">
    <property type="entry name" value="HEPARANASE"/>
    <property type="match status" value="1"/>
</dbReference>
<evidence type="ECO:0000256" key="1">
    <source>
        <dbReference type="SAM" id="SignalP"/>
    </source>
</evidence>
<protein>
    <recommendedName>
        <fullName evidence="4">Glycosyl hydrolase family 79</fullName>
    </recommendedName>
</protein>
<organism evidence="3">
    <name type="scientific">Edaphobacter paludis</name>
    <dbReference type="NCBI Taxonomy" id="3035702"/>
    <lineage>
        <taxon>Bacteria</taxon>
        <taxon>Pseudomonadati</taxon>
        <taxon>Acidobacteriota</taxon>
        <taxon>Terriglobia</taxon>
        <taxon>Terriglobales</taxon>
        <taxon>Acidobacteriaceae</taxon>
        <taxon>Edaphobacter</taxon>
    </lineage>
</organism>
<feature type="signal peptide" evidence="1">
    <location>
        <begin position="1"/>
        <end position="28"/>
    </location>
</feature>
<proteinExistence type="predicted"/>
<dbReference type="KEGG" id="epl:P4G45_16325"/>
<evidence type="ECO:0008006" key="4">
    <source>
        <dbReference type="Google" id="ProtNLM"/>
    </source>
</evidence>
<evidence type="ECO:0000313" key="3">
    <source>
        <dbReference type="EMBL" id="XBH13465.1"/>
    </source>
</evidence>
<accession>A0AAU7D7C1</accession>
<accession>A0AAU7CX02</accession>
<sequence>MNRKRRLEVWVGALTLLAGAMGSPVAFGAGPVAIAPSTMPRVGTISDRYQSFNIEMVEVTGGRFWAPYKQRSAAPVPAPAGAKSSVPAGMDPSLYRYRSPIDLANPRLRKLAAALGPAYVRVSGTWANSTYFQDSDGPAPAQAPEGFGGVLTRQQWHGVVDFSKAVDAKIVTSFAVSAGVRDANGVWTPVEAKKILAYTTSIGGSIAAAEMFNEPTFAAMGGAPKGYDAAAYGRDFRAFQPFVKAAAPEMLILGPGSVGEGRPLGDMPGMHMIRTEDMLTAEGPGLDVFSYHFYPAVSERCAQVGSVAQTTPAAALSEDWLSRPDRDEAFYAALRDRFAPGKEMWLTETGEAACGGNPWAADFIDSFRYLDQLGRLAKRGVQVVMHNTLASSDYGLLDEDTLAPRPNYWSALLWRKMMGTTVLDAGTSPSASLHLYAHCLRGQPGGVALLAINADRTASHEIEVPAAAEIYTLTAKDLMGTTVELNGSELKLGADDALPPMTGKPTKAGQVEFAPASISFLTFPAAGNASCQ</sequence>
<gene>
    <name evidence="2" type="ORF">P4G45_16325</name>
    <name evidence="3" type="ORF">P8936_17535</name>
</gene>